<gene>
    <name evidence="1" type="ORF">llap_1488</name>
</gene>
<dbReference type="Proteomes" id="UP000233556">
    <property type="component" value="Unassembled WGS sequence"/>
</dbReference>
<reference evidence="2" key="2">
    <citation type="submission" date="2017-12" db="EMBL/GenBank/DDBJ databases">
        <title>Genome sequence of the Bar-tailed Godwit (Limosa lapponica baueri).</title>
        <authorList>
            <person name="Lima N.C.B."/>
            <person name="Parody-Merino A.M."/>
            <person name="Battley P.F."/>
            <person name="Fidler A.E."/>
            <person name="Prosdocimi F."/>
        </authorList>
    </citation>
    <scope>NUCLEOTIDE SEQUENCE [LARGE SCALE GENOMIC DNA]</scope>
</reference>
<organism evidence="1 2">
    <name type="scientific">Limosa lapponica baueri</name>
    <dbReference type="NCBI Taxonomy" id="1758121"/>
    <lineage>
        <taxon>Eukaryota</taxon>
        <taxon>Metazoa</taxon>
        <taxon>Chordata</taxon>
        <taxon>Craniata</taxon>
        <taxon>Vertebrata</taxon>
        <taxon>Euteleostomi</taxon>
        <taxon>Archelosauria</taxon>
        <taxon>Archosauria</taxon>
        <taxon>Dinosauria</taxon>
        <taxon>Saurischia</taxon>
        <taxon>Theropoda</taxon>
        <taxon>Coelurosauria</taxon>
        <taxon>Aves</taxon>
        <taxon>Neognathae</taxon>
        <taxon>Neoaves</taxon>
        <taxon>Charadriiformes</taxon>
        <taxon>Scolopacidae</taxon>
        <taxon>Limosa</taxon>
    </lineage>
</organism>
<evidence type="ECO:0000313" key="2">
    <source>
        <dbReference type="Proteomes" id="UP000233556"/>
    </source>
</evidence>
<reference evidence="2" key="1">
    <citation type="submission" date="2017-11" db="EMBL/GenBank/DDBJ databases">
        <authorList>
            <person name="Lima N.C."/>
            <person name="Parody-Merino A.M."/>
            <person name="Battley P.F."/>
            <person name="Fidler A.E."/>
            <person name="Prosdocimi F."/>
        </authorList>
    </citation>
    <scope>NUCLEOTIDE SEQUENCE [LARGE SCALE GENOMIC DNA]</scope>
</reference>
<dbReference type="EMBL" id="KZ505658">
    <property type="protein sequence ID" value="PKU48209.1"/>
    <property type="molecule type" value="Genomic_DNA"/>
</dbReference>
<protein>
    <submittedName>
        <fullName evidence="1">Uncharacterized protein</fullName>
    </submittedName>
</protein>
<accession>A0A2I0UQ89</accession>
<dbReference type="AlphaFoldDB" id="A0A2I0UQ89"/>
<name>A0A2I0UQ89_LIMLA</name>
<keyword evidence="2" id="KW-1185">Reference proteome</keyword>
<proteinExistence type="predicted"/>
<evidence type="ECO:0000313" key="1">
    <source>
        <dbReference type="EMBL" id="PKU48209.1"/>
    </source>
</evidence>
<sequence length="113" mass="13047">MMIKGLEYLSYAERLKELGLFSLEKRRFRGGSYKGERSYHRIIESSRIEGTFKIIEYDHQPNTAKTTTKPISIFQEPPGLLMLRCVVPPTDIKVVEDPMRTRACKREAAPICL</sequence>